<keyword evidence="1" id="KW-0472">Membrane</keyword>
<dbReference type="RefSeq" id="WP_238722687.1">
    <property type="nucleotide sequence ID" value="NZ_JAHQCW010000037.1"/>
</dbReference>
<keyword evidence="1" id="KW-0812">Transmembrane</keyword>
<sequence>MDTKENALFFRNACTMELALREMRKKNPYNRGQRDKKQQERDICWKIEPKKPGILLFITGWATVSLFLILFVFGMGILASFTGEDTGFAVTKEIYRLEWLPIRLYGWVHQVAINVNNYLPILGFTRIFILYPLLPATILWGILYLCGICCYVWKTRGIAKLHIRSGEKLLKKIYASGPMETKYRNAQNVCRLHLWFRTHNGTKWREVLAQFQSSKLQYNQEELNRAYQKLMDEWNAIALEAKLGNNSPGSGQANFYSLSVLQYLRKCKLIEN</sequence>
<evidence type="ECO:0000256" key="1">
    <source>
        <dbReference type="SAM" id="Phobius"/>
    </source>
</evidence>
<name>A0A949K8R9_9FIRM</name>
<accession>A0A949K8R9</accession>
<dbReference type="EMBL" id="JAHQCW010000037">
    <property type="protein sequence ID" value="MBU9738547.1"/>
    <property type="molecule type" value="Genomic_DNA"/>
</dbReference>
<dbReference type="Proteomes" id="UP000712157">
    <property type="component" value="Unassembled WGS sequence"/>
</dbReference>
<proteinExistence type="predicted"/>
<comment type="caution">
    <text evidence="2">The sequence shown here is derived from an EMBL/GenBank/DDBJ whole genome shotgun (WGS) entry which is preliminary data.</text>
</comment>
<gene>
    <name evidence="2" type="ORF">KTH89_18555</name>
</gene>
<reference evidence="2" key="1">
    <citation type="submission" date="2021-06" db="EMBL/GenBank/DDBJ databases">
        <title>Description of novel taxa of the family Lachnospiraceae.</title>
        <authorList>
            <person name="Chaplin A.V."/>
            <person name="Sokolova S.R."/>
            <person name="Pikina A.P."/>
            <person name="Korzhanova M."/>
            <person name="Belova V."/>
            <person name="Korostin D."/>
            <person name="Efimov B.A."/>
        </authorList>
    </citation>
    <scope>NUCLEOTIDE SEQUENCE</scope>
    <source>
        <strain evidence="2">ASD5720</strain>
    </source>
</reference>
<feature type="transmembrane region" description="Helical" evidence="1">
    <location>
        <begin position="54"/>
        <end position="78"/>
    </location>
</feature>
<keyword evidence="3" id="KW-1185">Reference proteome</keyword>
<protein>
    <submittedName>
        <fullName evidence="2">Uncharacterized protein</fullName>
    </submittedName>
</protein>
<evidence type="ECO:0000313" key="2">
    <source>
        <dbReference type="EMBL" id="MBU9738547.1"/>
    </source>
</evidence>
<organism evidence="2 3">
    <name type="scientific">Diplocloster agilis</name>
    <dbReference type="NCBI Taxonomy" id="2850323"/>
    <lineage>
        <taxon>Bacteria</taxon>
        <taxon>Bacillati</taxon>
        <taxon>Bacillota</taxon>
        <taxon>Clostridia</taxon>
        <taxon>Lachnospirales</taxon>
        <taxon>Lachnospiraceae</taxon>
        <taxon>Diplocloster</taxon>
    </lineage>
</organism>
<dbReference type="AlphaFoldDB" id="A0A949K8R9"/>
<keyword evidence="1" id="KW-1133">Transmembrane helix</keyword>
<evidence type="ECO:0000313" key="3">
    <source>
        <dbReference type="Proteomes" id="UP000712157"/>
    </source>
</evidence>
<feature type="transmembrane region" description="Helical" evidence="1">
    <location>
        <begin position="128"/>
        <end position="153"/>
    </location>
</feature>